<sequence length="496" mass="53200">MQPLPAIRPSRAGLSVFACYDQLRHEIQALLAENEELARMVNLIKEHQQLRHILIASETSLPGTEIGTVLFSPITGNKSNRRAWGACVQPCAGPAAGPFPRGHPQPGLPAPPLPRSPRAVPTLGGLAAAGTETTVPISAAMPVNMYGNPSVGGNYLRLSCPPELHGNFSLPPERQPPPEQPPDPGKPEQRSPSVQQPDLQSPGPPVTPILVTPIPVTPAPVPPEPLSPEQQQKPLDLRLPDVRRKEPSRKSPRAAEPAPTTPGSRQPQCSQYGAGPAVWVGSPLGGISGWGLPPVPNLSDPCKSPQIPSPWGNPACEQPQAPATPEAAPRLGRGSWGEGLWGQHLPPAPADARHWERLVGEIAFQLDRRILTNIFPDRPRLYGFTVTPHVGSLGAFDEQYCAAMARRYVTLMTRLRALGYKPEVHPALAESLVNTFGILRELPEAAGSDARATPSPSHLRRVVAETVPPVVRADALVLLECLQELAREDGKPLFLS</sequence>
<evidence type="ECO:0000259" key="3">
    <source>
        <dbReference type="Pfam" id="PF15059"/>
    </source>
</evidence>
<keyword evidence="1" id="KW-0175">Coiled coil</keyword>
<evidence type="ECO:0000313" key="5">
    <source>
        <dbReference type="Proteomes" id="UP000694426"/>
    </source>
</evidence>
<reference evidence="4" key="1">
    <citation type="submission" date="2025-08" db="UniProtKB">
        <authorList>
            <consortium name="Ensembl"/>
        </authorList>
    </citation>
    <scope>IDENTIFICATION</scope>
</reference>
<feature type="compositionally biased region" description="Basic and acidic residues" evidence="2">
    <location>
        <begin position="235"/>
        <end position="249"/>
    </location>
</feature>
<feature type="compositionally biased region" description="Polar residues" evidence="2">
    <location>
        <begin position="261"/>
        <end position="271"/>
    </location>
</feature>
<evidence type="ECO:0000256" key="2">
    <source>
        <dbReference type="SAM" id="MobiDB-lite"/>
    </source>
</evidence>
<dbReference type="PANTHER" id="PTHR22192">
    <property type="entry name" value="SPERIOLIN"/>
    <property type="match status" value="1"/>
</dbReference>
<dbReference type="GO" id="GO:0005813">
    <property type="term" value="C:centrosome"/>
    <property type="evidence" value="ECO:0007669"/>
    <property type="project" value="TreeGrafter"/>
</dbReference>
<dbReference type="GeneTree" id="ENSGT00520000055666"/>
<dbReference type="Ensembl" id="ENSABRT00000037940.1">
    <property type="protein sequence ID" value="ENSABRP00000027140.1"/>
    <property type="gene ID" value="ENSABRG00000022615.1"/>
</dbReference>
<feature type="coiled-coil region" evidence="1">
    <location>
        <begin position="20"/>
        <end position="47"/>
    </location>
</feature>
<feature type="region of interest" description="Disordered" evidence="2">
    <location>
        <begin position="162"/>
        <end position="274"/>
    </location>
</feature>
<feature type="domain" description="Speriolin C-terminal" evidence="3">
    <location>
        <begin position="358"/>
        <end position="495"/>
    </location>
</feature>
<accession>A0A8B9D2W4</accession>
<name>A0A8B9D2W4_9AVES</name>
<feature type="compositionally biased region" description="Low complexity" evidence="2">
    <location>
        <begin position="315"/>
        <end position="329"/>
    </location>
</feature>
<dbReference type="InterPro" id="IPR026715">
    <property type="entry name" value="SPATC1"/>
</dbReference>
<reference evidence="4" key="2">
    <citation type="submission" date="2025-09" db="UniProtKB">
        <authorList>
            <consortium name="Ensembl"/>
        </authorList>
    </citation>
    <scope>IDENTIFICATION</scope>
</reference>
<evidence type="ECO:0000256" key="1">
    <source>
        <dbReference type="SAM" id="Coils"/>
    </source>
</evidence>
<dbReference type="AlphaFoldDB" id="A0A8B9D2W4"/>
<dbReference type="InterPro" id="IPR029384">
    <property type="entry name" value="Speriolin_C"/>
</dbReference>
<protein>
    <submittedName>
        <fullName evidence="4">Spermatosis and centriole associated 1</fullName>
    </submittedName>
</protein>
<dbReference type="Pfam" id="PF15059">
    <property type="entry name" value="Speriolin_C"/>
    <property type="match status" value="1"/>
</dbReference>
<feature type="compositionally biased region" description="Pro residues" evidence="2">
    <location>
        <begin position="101"/>
        <end position="115"/>
    </location>
</feature>
<dbReference type="PANTHER" id="PTHR22192:SF16">
    <property type="entry name" value="SPERIOLIN"/>
    <property type="match status" value="1"/>
</dbReference>
<feature type="region of interest" description="Disordered" evidence="2">
    <location>
        <begin position="315"/>
        <end position="343"/>
    </location>
</feature>
<organism evidence="4 5">
    <name type="scientific">Anser brachyrhynchus</name>
    <name type="common">Pink-footed goose</name>
    <dbReference type="NCBI Taxonomy" id="132585"/>
    <lineage>
        <taxon>Eukaryota</taxon>
        <taxon>Metazoa</taxon>
        <taxon>Chordata</taxon>
        <taxon>Craniata</taxon>
        <taxon>Vertebrata</taxon>
        <taxon>Euteleostomi</taxon>
        <taxon>Archelosauria</taxon>
        <taxon>Archosauria</taxon>
        <taxon>Dinosauria</taxon>
        <taxon>Saurischia</taxon>
        <taxon>Theropoda</taxon>
        <taxon>Coelurosauria</taxon>
        <taxon>Aves</taxon>
        <taxon>Neognathae</taxon>
        <taxon>Galloanserae</taxon>
        <taxon>Anseriformes</taxon>
        <taxon>Anatidae</taxon>
        <taxon>Anserinae</taxon>
        <taxon>Anser</taxon>
    </lineage>
</organism>
<keyword evidence="5" id="KW-1185">Reference proteome</keyword>
<dbReference type="Proteomes" id="UP000694426">
    <property type="component" value="Unplaced"/>
</dbReference>
<feature type="region of interest" description="Disordered" evidence="2">
    <location>
        <begin position="97"/>
        <end position="123"/>
    </location>
</feature>
<feature type="compositionally biased region" description="Polar residues" evidence="2">
    <location>
        <begin position="190"/>
        <end position="199"/>
    </location>
</feature>
<evidence type="ECO:0000313" key="4">
    <source>
        <dbReference type="Ensembl" id="ENSABRP00000027140.1"/>
    </source>
</evidence>
<proteinExistence type="predicted"/>
<feature type="compositionally biased region" description="Pro residues" evidence="2">
    <location>
        <begin position="215"/>
        <end position="226"/>
    </location>
</feature>
<feature type="compositionally biased region" description="Pro residues" evidence="2">
    <location>
        <begin position="173"/>
        <end position="184"/>
    </location>
</feature>